<feature type="signal peptide" evidence="1">
    <location>
        <begin position="1"/>
        <end position="30"/>
    </location>
</feature>
<organism evidence="3 4">
    <name type="scientific">Actinomadura meridiana</name>
    <dbReference type="NCBI Taxonomy" id="559626"/>
    <lineage>
        <taxon>Bacteria</taxon>
        <taxon>Bacillati</taxon>
        <taxon>Actinomycetota</taxon>
        <taxon>Actinomycetes</taxon>
        <taxon>Streptosporangiales</taxon>
        <taxon>Thermomonosporaceae</taxon>
        <taxon>Actinomadura</taxon>
    </lineage>
</organism>
<feature type="chain" id="PRO_5045125312" evidence="1">
    <location>
        <begin position="31"/>
        <end position="360"/>
    </location>
</feature>
<dbReference type="Proteomes" id="UP001501710">
    <property type="component" value="Unassembled WGS sequence"/>
</dbReference>
<dbReference type="Gene3D" id="3.40.190.10">
    <property type="entry name" value="Periplasmic binding protein-like II"/>
    <property type="match status" value="2"/>
</dbReference>
<keyword evidence="1" id="KW-0732">Signal</keyword>
<name>A0ABP8BWA2_9ACTN</name>
<sequence>MHRRPPGRAPRWLGAALTLLSTMMIAAACAGSGVDHAGEGGLTLSAVLPEQVPGGTKLVIGDPKTQRALELSGQIDDLPFESEWANFSGGPKTSEAFRAGALDVGAVADIPPLHARWTGLKVRIVAAAGREDPLRHPIYEFGVAPGVNIKQLSDLRGKRVAYSVGQAQGALVLRVLAKAGLTKNDVKLVELASTDDDYVNALASKQVDAAPLGGVLIKRYLTKFGRDGATTIPHGIRDDPSHLYVAETSLSSPAKAAAIRAYVRLWARAARWINEHPKEWAKGYYVEHEGLSAADAVYLVQRDGKATVPAAWGEIIARHQETADLLANEQGRPTLNVRADLYDLRFESVGGAAFTAGEKG</sequence>
<reference evidence="4" key="1">
    <citation type="journal article" date="2019" name="Int. J. Syst. Evol. Microbiol.">
        <title>The Global Catalogue of Microorganisms (GCM) 10K type strain sequencing project: providing services to taxonomists for standard genome sequencing and annotation.</title>
        <authorList>
            <consortium name="The Broad Institute Genomics Platform"/>
            <consortium name="The Broad Institute Genome Sequencing Center for Infectious Disease"/>
            <person name="Wu L."/>
            <person name="Ma J."/>
        </authorList>
    </citation>
    <scope>NUCLEOTIDE SEQUENCE [LARGE SCALE GENOMIC DNA]</scope>
    <source>
        <strain evidence="4">JCM 17440</strain>
    </source>
</reference>
<evidence type="ECO:0000313" key="4">
    <source>
        <dbReference type="Proteomes" id="UP001501710"/>
    </source>
</evidence>
<dbReference type="SUPFAM" id="SSF53850">
    <property type="entry name" value="Periplasmic binding protein-like II"/>
    <property type="match status" value="1"/>
</dbReference>
<evidence type="ECO:0000256" key="1">
    <source>
        <dbReference type="SAM" id="SignalP"/>
    </source>
</evidence>
<dbReference type="PANTHER" id="PTHR30024:SF42">
    <property type="entry name" value="ALIPHATIC SULFONATES-BINDING PROTEIN-RELATED"/>
    <property type="match status" value="1"/>
</dbReference>
<comment type="caution">
    <text evidence="3">The sequence shown here is derived from an EMBL/GenBank/DDBJ whole genome shotgun (WGS) entry which is preliminary data.</text>
</comment>
<evidence type="ECO:0000313" key="3">
    <source>
        <dbReference type="EMBL" id="GAA4228270.1"/>
    </source>
</evidence>
<dbReference type="PROSITE" id="PS51257">
    <property type="entry name" value="PROKAR_LIPOPROTEIN"/>
    <property type="match status" value="1"/>
</dbReference>
<accession>A0ABP8BWA2</accession>
<feature type="domain" description="SsuA/THI5-like" evidence="2">
    <location>
        <begin position="93"/>
        <end position="279"/>
    </location>
</feature>
<dbReference type="RefSeq" id="WP_344892659.1">
    <property type="nucleotide sequence ID" value="NZ_BAABAS010000004.1"/>
</dbReference>
<dbReference type="PANTHER" id="PTHR30024">
    <property type="entry name" value="ALIPHATIC SULFONATES-BINDING PROTEIN-RELATED"/>
    <property type="match status" value="1"/>
</dbReference>
<protein>
    <submittedName>
        <fullName evidence="3">ABC transporter substrate-binding protein</fullName>
    </submittedName>
</protein>
<gene>
    <name evidence="3" type="ORF">GCM10022254_18030</name>
</gene>
<evidence type="ECO:0000259" key="2">
    <source>
        <dbReference type="Pfam" id="PF09084"/>
    </source>
</evidence>
<proteinExistence type="predicted"/>
<dbReference type="Pfam" id="PF09084">
    <property type="entry name" value="NMT1"/>
    <property type="match status" value="1"/>
</dbReference>
<keyword evidence="4" id="KW-1185">Reference proteome</keyword>
<dbReference type="InterPro" id="IPR015168">
    <property type="entry name" value="SsuA/THI5"/>
</dbReference>
<dbReference type="EMBL" id="BAABAS010000004">
    <property type="protein sequence ID" value="GAA4228270.1"/>
    <property type="molecule type" value="Genomic_DNA"/>
</dbReference>